<organism evidence="1 2">
    <name type="scientific">Hirsutella rhossiliensis</name>
    <dbReference type="NCBI Taxonomy" id="111463"/>
    <lineage>
        <taxon>Eukaryota</taxon>
        <taxon>Fungi</taxon>
        <taxon>Dikarya</taxon>
        <taxon>Ascomycota</taxon>
        <taxon>Pezizomycotina</taxon>
        <taxon>Sordariomycetes</taxon>
        <taxon>Hypocreomycetidae</taxon>
        <taxon>Hypocreales</taxon>
        <taxon>Ophiocordycipitaceae</taxon>
        <taxon>Hirsutella</taxon>
    </lineage>
</organism>
<dbReference type="GeneID" id="68358668"/>
<protein>
    <submittedName>
        <fullName evidence="1">Uncharacterized protein</fullName>
    </submittedName>
</protein>
<dbReference type="RefSeq" id="XP_044716591.1">
    <property type="nucleotide sequence ID" value="XM_044868010.1"/>
</dbReference>
<comment type="caution">
    <text evidence="1">The sequence shown here is derived from an EMBL/GenBank/DDBJ whole genome shotgun (WGS) entry which is preliminary data.</text>
</comment>
<proteinExistence type="predicted"/>
<name>A0A9P8MP31_9HYPO</name>
<sequence length="131" mass="14103">MQQSVVYKFLGDVAMLSPTTMVSPITILYSFPGVTSGVDPDSNLVIGLAATNAKAVGYNLTCGDASLRSSHRARLCDFFHLSVLGQPGLPPARLYVAAVVLYDQAKLKEAIEIQTRLTEWTGPLAGWAWCT</sequence>
<gene>
    <name evidence="1" type="ORF">HRG_09539</name>
</gene>
<evidence type="ECO:0000313" key="2">
    <source>
        <dbReference type="Proteomes" id="UP000824596"/>
    </source>
</evidence>
<dbReference type="OrthoDB" id="191315at2759"/>
<evidence type="ECO:0000313" key="1">
    <source>
        <dbReference type="EMBL" id="KAH0959078.1"/>
    </source>
</evidence>
<dbReference type="EMBL" id="JAIZPD010000013">
    <property type="protein sequence ID" value="KAH0959078.1"/>
    <property type="molecule type" value="Genomic_DNA"/>
</dbReference>
<accession>A0A9P8MP31</accession>
<dbReference type="AlphaFoldDB" id="A0A9P8MP31"/>
<dbReference type="Proteomes" id="UP000824596">
    <property type="component" value="Unassembled WGS sequence"/>
</dbReference>
<keyword evidence="2" id="KW-1185">Reference proteome</keyword>
<reference evidence="1" key="1">
    <citation type="submission" date="2021-09" db="EMBL/GenBank/DDBJ databases">
        <title>A high-quality genome of the endoparasitic fungus Hirsutella rhossiliensis with a comparison of Hirsutella genomes reveals transposable elements contributing to genome size variation.</title>
        <authorList>
            <person name="Lin R."/>
            <person name="Jiao Y."/>
            <person name="Sun X."/>
            <person name="Ling J."/>
            <person name="Xie B."/>
            <person name="Cheng X."/>
        </authorList>
    </citation>
    <scope>NUCLEOTIDE SEQUENCE</scope>
    <source>
        <strain evidence="1">HR02</strain>
    </source>
</reference>